<dbReference type="Proteomes" id="UP000017081">
    <property type="component" value="Unassembled WGS sequence"/>
</dbReference>
<protein>
    <submittedName>
        <fullName evidence="1">Uncharacterized protein</fullName>
    </submittedName>
</protein>
<dbReference type="RefSeq" id="WP_023049686.1">
    <property type="nucleotide sequence ID" value="NZ_CP173062.2"/>
</dbReference>
<dbReference type="AlphaFoldDB" id="U7VFM7"/>
<dbReference type="eggNOG" id="COG3926">
    <property type="taxonomic scope" value="Bacteria"/>
</dbReference>
<sequence>MLEKFVIIITLLYSTVTFGYEDTKIREIIISEVLSHEGDKLVKTQKELSKYGIRNFLLIEYNKKFNKDYEIKSLTEEQAREIAEHLLTEYRLNEVKHSYSQMMIFDIFFNGGYNAGAVITQRALKRYKPSENIVVDGVLGSKTIAVINSVQDHEKFIDLITEERINYYKSLTSWELYGKGWEKRILSYRTKLKEMAMVDINNRI</sequence>
<proteinExistence type="predicted"/>
<name>U7VFM7_9FUSO</name>
<dbReference type="EMBL" id="AXZF01000005">
    <property type="protein sequence ID" value="ERT69934.1"/>
    <property type="molecule type" value="Genomic_DNA"/>
</dbReference>
<dbReference type="SUPFAM" id="SSF53955">
    <property type="entry name" value="Lysozyme-like"/>
    <property type="match status" value="1"/>
</dbReference>
<evidence type="ECO:0000313" key="2">
    <source>
        <dbReference type="Proteomes" id="UP000017081"/>
    </source>
</evidence>
<comment type="caution">
    <text evidence="1">The sequence shown here is derived from an EMBL/GenBank/DDBJ whole genome shotgun (WGS) entry which is preliminary data.</text>
</comment>
<organism evidence="1 2">
    <name type="scientific">Cetobacterium somerae ATCC BAA-474</name>
    <dbReference type="NCBI Taxonomy" id="1319815"/>
    <lineage>
        <taxon>Bacteria</taxon>
        <taxon>Fusobacteriati</taxon>
        <taxon>Fusobacteriota</taxon>
        <taxon>Fusobacteriia</taxon>
        <taxon>Fusobacteriales</taxon>
        <taxon>Fusobacteriaceae</taxon>
        <taxon>Cetobacterium</taxon>
    </lineage>
</organism>
<dbReference type="STRING" id="1319815.HMPREF0202_00137"/>
<evidence type="ECO:0000313" key="1">
    <source>
        <dbReference type="EMBL" id="ERT69934.1"/>
    </source>
</evidence>
<accession>U7VFM7</accession>
<dbReference type="InterPro" id="IPR023346">
    <property type="entry name" value="Lysozyme-like_dom_sf"/>
</dbReference>
<gene>
    <name evidence="1" type="ORF">HMPREF0202_00137</name>
</gene>
<reference evidence="1 2" key="1">
    <citation type="submission" date="2013-08" db="EMBL/GenBank/DDBJ databases">
        <authorList>
            <person name="Weinstock G."/>
            <person name="Sodergren E."/>
            <person name="Wylie T."/>
            <person name="Fulton L."/>
            <person name="Fulton R."/>
            <person name="Fronick C."/>
            <person name="O'Laughlin M."/>
            <person name="Godfrey J."/>
            <person name="Miner T."/>
            <person name="Herter B."/>
            <person name="Appelbaum E."/>
            <person name="Cordes M."/>
            <person name="Lek S."/>
            <person name="Wollam A."/>
            <person name="Pepin K.H."/>
            <person name="Palsikar V.B."/>
            <person name="Mitreva M."/>
            <person name="Wilson R.K."/>
        </authorList>
    </citation>
    <scope>NUCLEOTIDE SEQUENCE [LARGE SCALE GENOMIC DNA]</scope>
    <source>
        <strain evidence="1 2">ATCC BAA-474</strain>
    </source>
</reference>
<dbReference type="Gene3D" id="1.20.141.10">
    <property type="entry name" value="Chitosanase, subunit A, domain 1"/>
    <property type="match status" value="1"/>
</dbReference>
<keyword evidence="2" id="KW-1185">Reference proteome</keyword>
<dbReference type="HOGENOM" id="CLU_1341263_0_0_0"/>